<evidence type="ECO:0000313" key="1">
    <source>
        <dbReference type="EMBL" id="KAF3507440.1"/>
    </source>
</evidence>
<dbReference type="AlphaFoldDB" id="A0A8S9NXL0"/>
<proteinExistence type="predicted"/>
<name>A0A8S9NXL0_BRACR</name>
<protein>
    <submittedName>
        <fullName evidence="1">Uncharacterized protein</fullName>
    </submittedName>
</protein>
<gene>
    <name evidence="1" type="ORF">F2Q69_00001769</name>
</gene>
<evidence type="ECO:0000313" key="2">
    <source>
        <dbReference type="Proteomes" id="UP000712600"/>
    </source>
</evidence>
<dbReference type="EMBL" id="QGKX02001521">
    <property type="protein sequence ID" value="KAF3507440.1"/>
    <property type="molecule type" value="Genomic_DNA"/>
</dbReference>
<dbReference type="Proteomes" id="UP000712600">
    <property type="component" value="Unassembled WGS sequence"/>
</dbReference>
<sequence>MTVLLIRTGLSTAQCVSYHPTDVYDDSFDPEGRVMFLLECLANSSVVQA</sequence>
<comment type="caution">
    <text evidence="1">The sequence shown here is derived from an EMBL/GenBank/DDBJ whole genome shotgun (WGS) entry which is preliminary data.</text>
</comment>
<accession>A0A8S9NXL0</accession>
<organism evidence="1 2">
    <name type="scientific">Brassica cretica</name>
    <name type="common">Mustard</name>
    <dbReference type="NCBI Taxonomy" id="69181"/>
    <lineage>
        <taxon>Eukaryota</taxon>
        <taxon>Viridiplantae</taxon>
        <taxon>Streptophyta</taxon>
        <taxon>Embryophyta</taxon>
        <taxon>Tracheophyta</taxon>
        <taxon>Spermatophyta</taxon>
        <taxon>Magnoliopsida</taxon>
        <taxon>eudicotyledons</taxon>
        <taxon>Gunneridae</taxon>
        <taxon>Pentapetalae</taxon>
        <taxon>rosids</taxon>
        <taxon>malvids</taxon>
        <taxon>Brassicales</taxon>
        <taxon>Brassicaceae</taxon>
        <taxon>Brassiceae</taxon>
        <taxon>Brassica</taxon>
    </lineage>
</organism>
<reference evidence="1" key="1">
    <citation type="submission" date="2019-12" db="EMBL/GenBank/DDBJ databases">
        <title>Genome sequencing and annotation of Brassica cretica.</title>
        <authorList>
            <person name="Studholme D.J."/>
            <person name="Sarris P."/>
        </authorList>
    </citation>
    <scope>NUCLEOTIDE SEQUENCE</scope>
    <source>
        <strain evidence="1">PFS-109/04</strain>
        <tissue evidence="1">Leaf</tissue>
    </source>
</reference>